<evidence type="ECO:0000313" key="4">
    <source>
        <dbReference type="Proteomes" id="UP001396334"/>
    </source>
</evidence>
<dbReference type="InterPro" id="IPR002156">
    <property type="entry name" value="RNaseH_domain"/>
</dbReference>
<dbReference type="PANTHER" id="PTHR47723">
    <property type="entry name" value="OS05G0353850 PROTEIN"/>
    <property type="match status" value="1"/>
</dbReference>
<dbReference type="Pfam" id="PF13456">
    <property type="entry name" value="RVT_3"/>
    <property type="match status" value="1"/>
</dbReference>
<sequence>MAAASINFADLVIHDHEWNVPRLSDLLLPEAIPFVVGIPPPLPGNCDVPSWISTPTGNFTVASAYMHLLEPGWEAVDPKWSWVWSLAVTPRIRMFIWLVLKQRLMTNEERCRRGFSFDASCPSCGCVSESIIHILRDCPPTRSLWQSIVPQDRQALFFAATLETWVVSNIRADYAFGVSLIPWPCFYPSLLWQLWKRRNDFAFTGTCLSLAEIYKIGFVWATRFAESIIVDRPRAAPMNTYLQWEPPAPGWVCLNVDASISPITGIGSVGGVLRDAAGAWICGYQKCVGKVSILQAELWSVLVGLQVVRTFDFARLQVQSDNSHAIKLLLDSSTIGNSMPLVRAIGLLRQEFWQIDFLWIPREKNMVVDCLSKLPTPPQFRLSVISDIPEAAVPFLDRDRDGPLYSRRGRGVL</sequence>
<evidence type="ECO:0000259" key="2">
    <source>
        <dbReference type="Pfam" id="PF13966"/>
    </source>
</evidence>
<accession>A0ABR2QU98</accession>
<dbReference type="CDD" id="cd06222">
    <property type="entry name" value="RNase_H_like"/>
    <property type="match status" value="1"/>
</dbReference>
<name>A0ABR2QU98_9ROSI</name>
<feature type="domain" description="RNase H type-1" evidence="1">
    <location>
        <begin position="255"/>
        <end position="373"/>
    </location>
</feature>
<dbReference type="InterPro" id="IPR012337">
    <property type="entry name" value="RNaseH-like_sf"/>
</dbReference>
<proteinExistence type="predicted"/>
<evidence type="ECO:0000259" key="1">
    <source>
        <dbReference type="Pfam" id="PF13456"/>
    </source>
</evidence>
<protein>
    <submittedName>
        <fullName evidence="3">Uncharacterized protein</fullName>
    </submittedName>
</protein>
<dbReference type="PANTHER" id="PTHR47723:SF19">
    <property type="entry name" value="POLYNUCLEOTIDYL TRANSFERASE, RIBONUCLEASE H-LIKE SUPERFAMILY PROTEIN"/>
    <property type="match status" value="1"/>
</dbReference>
<dbReference type="Pfam" id="PF13966">
    <property type="entry name" value="zf-RVT"/>
    <property type="match status" value="1"/>
</dbReference>
<dbReference type="InterPro" id="IPR036397">
    <property type="entry name" value="RNaseH_sf"/>
</dbReference>
<dbReference type="SUPFAM" id="SSF53098">
    <property type="entry name" value="Ribonuclease H-like"/>
    <property type="match status" value="1"/>
</dbReference>
<organism evidence="3 4">
    <name type="scientific">Hibiscus sabdariffa</name>
    <name type="common">roselle</name>
    <dbReference type="NCBI Taxonomy" id="183260"/>
    <lineage>
        <taxon>Eukaryota</taxon>
        <taxon>Viridiplantae</taxon>
        <taxon>Streptophyta</taxon>
        <taxon>Embryophyta</taxon>
        <taxon>Tracheophyta</taxon>
        <taxon>Spermatophyta</taxon>
        <taxon>Magnoliopsida</taxon>
        <taxon>eudicotyledons</taxon>
        <taxon>Gunneridae</taxon>
        <taxon>Pentapetalae</taxon>
        <taxon>rosids</taxon>
        <taxon>malvids</taxon>
        <taxon>Malvales</taxon>
        <taxon>Malvaceae</taxon>
        <taxon>Malvoideae</taxon>
        <taxon>Hibiscus</taxon>
    </lineage>
</organism>
<dbReference type="Gene3D" id="3.30.420.10">
    <property type="entry name" value="Ribonuclease H-like superfamily/Ribonuclease H"/>
    <property type="match status" value="1"/>
</dbReference>
<dbReference type="EMBL" id="JBBPBN010000031">
    <property type="protein sequence ID" value="KAK9004219.1"/>
    <property type="molecule type" value="Genomic_DNA"/>
</dbReference>
<keyword evidence="4" id="KW-1185">Reference proteome</keyword>
<dbReference type="InterPro" id="IPR026960">
    <property type="entry name" value="RVT-Znf"/>
</dbReference>
<comment type="caution">
    <text evidence="3">The sequence shown here is derived from an EMBL/GenBank/DDBJ whole genome shotgun (WGS) entry which is preliminary data.</text>
</comment>
<dbReference type="InterPro" id="IPR053151">
    <property type="entry name" value="RNase_H-like"/>
</dbReference>
<dbReference type="Proteomes" id="UP001396334">
    <property type="component" value="Unassembled WGS sequence"/>
</dbReference>
<dbReference type="InterPro" id="IPR044730">
    <property type="entry name" value="RNase_H-like_dom_plant"/>
</dbReference>
<evidence type="ECO:0000313" key="3">
    <source>
        <dbReference type="EMBL" id="KAK9004219.1"/>
    </source>
</evidence>
<feature type="domain" description="Reverse transcriptase zinc-binding" evidence="2">
    <location>
        <begin position="59"/>
        <end position="145"/>
    </location>
</feature>
<gene>
    <name evidence="3" type="ORF">V6N11_002026</name>
</gene>
<reference evidence="3 4" key="1">
    <citation type="journal article" date="2024" name="G3 (Bethesda)">
        <title>Genome assembly of Hibiscus sabdariffa L. provides insights into metabolisms of medicinal natural products.</title>
        <authorList>
            <person name="Kim T."/>
        </authorList>
    </citation>
    <scope>NUCLEOTIDE SEQUENCE [LARGE SCALE GENOMIC DNA]</scope>
    <source>
        <strain evidence="3">TK-2024</strain>
        <tissue evidence="3">Old leaves</tissue>
    </source>
</reference>